<comment type="caution">
    <text evidence="9">The sequence shown here is derived from an EMBL/GenBank/DDBJ whole genome shotgun (WGS) entry which is preliminary data.</text>
</comment>
<dbReference type="AlphaFoldDB" id="A0A2W7CMN7"/>
<dbReference type="InterPro" id="IPR011330">
    <property type="entry name" value="Glyco_hydro/deAcase_b/a-brl"/>
</dbReference>
<dbReference type="PANTHER" id="PTHR34216">
    <property type="match status" value="1"/>
</dbReference>
<dbReference type="CDD" id="cd02440">
    <property type="entry name" value="AdoMet_MTases"/>
    <property type="match status" value="1"/>
</dbReference>
<dbReference type="SUPFAM" id="SSF88713">
    <property type="entry name" value="Glycoside hydrolase/deacetylase"/>
    <property type="match status" value="1"/>
</dbReference>
<dbReference type="Proteomes" id="UP000248616">
    <property type="component" value="Unassembled WGS sequence"/>
</dbReference>
<feature type="compositionally biased region" description="Low complexity" evidence="7">
    <location>
        <begin position="478"/>
        <end position="490"/>
    </location>
</feature>
<dbReference type="InterPro" id="IPR008715">
    <property type="entry name" value="SAM-MeTfrase_NodS-like"/>
</dbReference>
<evidence type="ECO:0000256" key="4">
    <source>
        <dbReference type="ARBA" id="ARBA00020071"/>
    </source>
</evidence>
<dbReference type="CDD" id="cd10918">
    <property type="entry name" value="CE4_NodB_like_5s_6s"/>
    <property type="match status" value="1"/>
</dbReference>
<dbReference type="Pfam" id="PF01522">
    <property type="entry name" value="Polysacc_deac_1"/>
    <property type="match status" value="1"/>
</dbReference>
<feature type="region of interest" description="Disordered" evidence="7">
    <location>
        <begin position="474"/>
        <end position="498"/>
    </location>
</feature>
<evidence type="ECO:0000256" key="5">
    <source>
        <dbReference type="ARBA" id="ARBA00022729"/>
    </source>
</evidence>
<organism evidence="9 10">
    <name type="scientific">Mesorhizobium kowhaii</name>
    <dbReference type="NCBI Taxonomy" id="1300272"/>
    <lineage>
        <taxon>Bacteria</taxon>
        <taxon>Pseudomonadati</taxon>
        <taxon>Pseudomonadota</taxon>
        <taxon>Alphaproteobacteria</taxon>
        <taxon>Hyphomicrobiales</taxon>
        <taxon>Phyllobacteriaceae</taxon>
        <taxon>Mesorhizobium</taxon>
    </lineage>
</organism>
<keyword evidence="5" id="KW-0732">Signal</keyword>
<evidence type="ECO:0000256" key="3">
    <source>
        <dbReference type="ARBA" id="ARBA00010973"/>
    </source>
</evidence>
<dbReference type="PANTHER" id="PTHR34216:SF3">
    <property type="entry name" value="POLY-BETA-1,6-N-ACETYL-D-GLUCOSAMINE N-DEACETYLASE"/>
    <property type="match status" value="1"/>
</dbReference>
<dbReference type="EMBL" id="MZXV01000032">
    <property type="protein sequence ID" value="PZV37793.1"/>
    <property type="molecule type" value="Genomic_DNA"/>
</dbReference>
<evidence type="ECO:0000313" key="9">
    <source>
        <dbReference type="EMBL" id="PZV37793.1"/>
    </source>
</evidence>
<dbReference type="GO" id="GO:0005576">
    <property type="term" value="C:extracellular region"/>
    <property type="evidence" value="ECO:0007669"/>
    <property type="project" value="UniProtKB-SubCell"/>
</dbReference>
<dbReference type="Pfam" id="PF05401">
    <property type="entry name" value="NodS"/>
    <property type="match status" value="1"/>
</dbReference>
<sequence length="971" mass="107084">MAHNPLVSIVIPAHNAAVTLARALDCLLDQEIVDWEAIIVDDASTDRTPAIIAGYVEQDARFRTLSSCAYSAAGARNSGISTARGHWLMFLDADDWVDASFLAKMLAALKTAPDAVAAYCGSRRVMPDGEFTPSSISTEVAIQPFETFARQCAIRTHALLVDRETIVELGGFDVSLRTCEDWDLWQRLARLGKNWVMVDEPLAFYRASPNALSRNSAQMLVDAEIVIARGFSADPRVKHPASAHANGATEANGRTASEALAWFALWNAASDCGSGSRSVNPQSLRALPAGRKWAREIAKVAFDGLMAGSLSVPAQLAARWDRFGGSLTELIIELGKVWDNPVAGRRVQYHLEQMLLDVDDLAAPRRLARTLGIRVDARNPTSIELPQGIDQIYAYLMMDGQIEARVQFGVLGKVTRRHWIELILNFVSPERLVRADKSNMFAAQALLTVAGRRPDRDSHFGKLARLAAQARRLVRSSAEPTEPLAAPRRAPAADRHDNDRTSFWNRHFATQDPWSYGSPYEQEKYERQLEILPAGPIGRALELACAEGHFTRQLAPRVGHLTATDISAVAVGRARARCSDQPNVEFGVLDFSADTLPGEMDLIVCSEVLYYLDDLAELRRIAKKFVEALAPRGSFISAHAFVLGDNVERTGFDWNTFGAQVISETLAGTEGLVLEQSIQTELYRIDRFRRLSPDDVATEPMIDHVPIRAPIEIGVARKIIWGGARALRRDVARSERRQRIPVLMYHSVSDDGPAALARFRLTPAAFDSQMAWLRANGFHAIMSEQLEWFVANRHPFAGRPVLITFDDGFQNFADHAWPTLRANDLTAEVFLVTDLVGESARWDAVSGPPTQLMDAGTVRRLAAEGAFFGSHLATHRAIDGLSSSDLAAELLRSRMFIERWTGRPTTAFAAPFSVTDRRLGRLAKECGYRIGFGGRHGPAGLDCDPIDLPRIEIRGDRSLDDFVATVEAVLE</sequence>
<dbReference type="CDD" id="cd00761">
    <property type="entry name" value="Glyco_tranf_GTA_type"/>
    <property type="match status" value="1"/>
</dbReference>
<comment type="subcellular location">
    <subcellularLocation>
        <location evidence="2">Secreted</location>
    </subcellularLocation>
</comment>
<protein>
    <recommendedName>
        <fullName evidence="4">Chitooligosaccharide deacetylase</fullName>
    </recommendedName>
    <alternativeName>
        <fullName evidence="6">Nodulation protein B</fullName>
    </alternativeName>
</protein>
<dbReference type="SUPFAM" id="SSF53335">
    <property type="entry name" value="S-adenosyl-L-methionine-dependent methyltransferases"/>
    <property type="match status" value="1"/>
</dbReference>
<reference evidence="10" key="1">
    <citation type="submission" date="2017-03" db="EMBL/GenBank/DDBJ databases">
        <authorList>
            <person name="Safronova V.I."/>
            <person name="Sazanova A.L."/>
            <person name="Chirak E.R."/>
        </authorList>
    </citation>
    <scope>NUCLEOTIDE SEQUENCE [LARGE SCALE GENOMIC DNA]</scope>
    <source>
        <strain evidence="10">Ach-343</strain>
    </source>
</reference>
<evidence type="ECO:0000313" key="10">
    <source>
        <dbReference type="Proteomes" id="UP000248616"/>
    </source>
</evidence>
<dbReference type="PROSITE" id="PS51677">
    <property type="entry name" value="NODB"/>
    <property type="match status" value="1"/>
</dbReference>
<name>A0A2W7CMN7_9HYPH</name>
<keyword evidence="10" id="KW-1185">Reference proteome</keyword>
<accession>A0A2W7CMN7</accession>
<dbReference type="RefSeq" id="WP_111545131.1">
    <property type="nucleotide sequence ID" value="NZ_MZXV01000032.1"/>
</dbReference>
<dbReference type="OrthoDB" id="9814639at2"/>
<evidence type="ECO:0000256" key="2">
    <source>
        <dbReference type="ARBA" id="ARBA00004613"/>
    </source>
</evidence>
<comment type="function">
    <text evidence="1">Is involved in generating a small heat-stable compound (Nod), an acylated oligomer of N-acetylglucosamine, that stimulates mitosis in various plant protoplasts.</text>
</comment>
<dbReference type="GO" id="GO:0009312">
    <property type="term" value="P:oligosaccharide biosynthetic process"/>
    <property type="evidence" value="ECO:0007669"/>
    <property type="project" value="InterPro"/>
</dbReference>
<evidence type="ECO:0000256" key="7">
    <source>
        <dbReference type="SAM" id="MobiDB-lite"/>
    </source>
</evidence>
<gene>
    <name evidence="9" type="ORF">B5V02_16110</name>
</gene>
<dbReference type="InterPro" id="IPR029044">
    <property type="entry name" value="Nucleotide-diphossugar_trans"/>
</dbReference>
<feature type="domain" description="NodB homology" evidence="8">
    <location>
        <begin position="799"/>
        <end position="971"/>
    </location>
</feature>
<dbReference type="SUPFAM" id="SSF53448">
    <property type="entry name" value="Nucleotide-diphospho-sugar transferases"/>
    <property type="match status" value="1"/>
</dbReference>
<proteinExistence type="inferred from homology"/>
<dbReference type="Gene3D" id="3.40.50.150">
    <property type="entry name" value="Vaccinia Virus protein VP39"/>
    <property type="match status" value="1"/>
</dbReference>
<dbReference type="Gene3D" id="3.90.550.10">
    <property type="entry name" value="Spore Coat Polysaccharide Biosynthesis Protein SpsA, Chain A"/>
    <property type="match status" value="1"/>
</dbReference>
<dbReference type="Pfam" id="PF00535">
    <property type="entry name" value="Glycos_transf_2"/>
    <property type="match status" value="1"/>
</dbReference>
<evidence type="ECO:0000259" key="8">
    <source>
        <dbReference type="PROSITE" id="PS51677"/>
    </source>
</evidence>
<dbReference type="InterPro" id="IPR002509">
    <property type="entry name" value="NODB_dom"/>
</dbReference>
<dbReference type="Gene3D" id="3.20.20.370">
    <property type="entry name" value="Glycoside hydrolase/deacetylase"/>
    <property type="match status" value="1"/>
</dbReference>
<dbReference type="GO" id="GO:0008757">
    <property type="term" value="F:S-adenosylmethionine-dependent methyltransferase activity"/>
    <property type="evidence" value="ECO:0007669"/>
    <property type="project" value="InterPro"/>
</dbReference>
<dbReference type="GO" id="GO:0016810">
    <property type="term" value="F:hydrolase activity, acting on carbon-nitrogen (but not peptide) bonds"/>
    <property type="evidence" value="ECO:0007669"/>
    <property type="project" value="InterPro"/>
</dbReference>
<dbReference type="InterPro" id="IPR001173">
    <property type="entry name" value="Glyco_trans_2-like"/>
</dbReference>
<evidence type="ECO:0000256" key="1">
    <source>
        <dbReference type="ARBA" id="ARBA00003236"/>
    </source>
</evidence>
<dbReference type="InterPro" id="IPR051398">
    <property type="entry name" value="Polysacch_Deacetylase"/>
</dbReference>
<comment type="similarity">
    <text evidence="3">Belongs to the polysaccharide deacetylase family.</text>
</comment>
<dbReference type="InterPro" id="IPR029063">
    <property type="entry name" value="SAM-dependent_MTases_sf"/>
</dbReference>
<evidence type="ECO:0000256" key="6">
    <source>
        <dbReference type="ARBA" id="ARBA00032976"/>
    </source>
</evidence>